<dbReference type="STRING" id="1601833.SAMN05518684_10779"/>
<protein>
    <submittedName>
        <fullName evidence="3">GAF domain-containing protein</fullName>
    </submittedName>
</protein>
<dbReference type="AlphaFoldDB" id="A0A1H9UB40"/>
<name>A0A1H9UB40_9BACI</name>
<accession>A0A1H9UB40</accession>
<dbReference type="InterPro" id="IPR025736">
    <property type="entry name" value="PucR_C-HTH_dom"/>
</dbReference>
<dbReference type="InterPro" id="IPR029016">
    <property type="entry name" value="GAF-like_dom_sf"/>
</dbReference>
<dbReference type="PANTHER" id="PTHR33744:SF1">
    <property type="entry name" value="DNA-BINDING TRANSCRIPTIONAL ACTIVATOR ADER"/>
    <property type="match status" value="1"/>
</dbReference>
<dbReference type="Gene3D" id="3.30.450.40">
    <property type="match status" value="1"/>
</dbReference>
<evidence type="ECO:0000256" key="1">
    <source>
        <dbReference type="ARBA" id="ARBA00006754"/>
    </source>
</evidence>
<dbReference type="InterPro" id="IPR003018">
    <property type="entry name" value="GAF"/>
</dbReference>
<evidence type="ECO:0000259" key="2">
    <source>
        <dbReference type="SMART" id="SM00065"/>
    </source>
</evidence>
<evidence type="ECO:0000313" key="4">
    <source>
        <dbReference type="Proteomes" id="UP000198571"/>
    </source>
</evidence>
<dbReference type="Pfam" id="PF13185">
    <property type="entry name" value="GAF_2"/>
    <property type="match status" value="1"/>
</dbReference>
<keyword evidence="4" id="KW-1185">Reference proteome</keyword>
<sequence>MDTEKKLMSLISSARVMSSTLDLDEVLHQLIKEVMTVIEGANASILFLYDKKHNYLYPKAAVGFDMTYLRHARLAPGEGMSGSTFSAGKGQIFHTQNETKQKMANISEEAKQFHMKALGDNKYPTSALCVPLISKGEKIGVLMIDIYDKHYQFGEGHLKLLETFAAQAAIAIENATLFSRNERTNKIHEELSKVAISQGGISEITKSLGELMQHGVAVFNEFFDLLEGSSSQTVEEAEEMRRYLGDAAHEKVDGQTTSTVRIPLDHTDIEAVFFPVKSDTYTIGYLAILVHDGADLDPLDRFAVEQTSIIFALEMARQERTALNDLKHSGYLLDQLLFSEWNELAVNQIVKLPEFNSSDVSYVIAQLSIVNPMLSVKHLTAEKNRLLRLVYRGVSNYHYKTFVLDRNLDTTFMMTVPNNISEDTLYKDIKKMYEGMIEHSLKGLDLNIAIGIGRPVSSVQEVRTSHRDAKKCIEYIRKHPQEGNILSFHQLGIQRLLLNTEWSELEDYVKDTVGPLITYDKETNARLLETLHTYLESNNNMSMTAKKMFVHVNTIKYRLQQMTDLLNMEQISGARAFELQLGIYIYHYLNKD</sequence>
<comment type="similarity">
    <text evidence="1">Belongs to the CdaR family.</text>
</comment>
<organism evidence="3 4">
    <name type="scientific">Salipaludibacillus aurantiacus</name>
    <dbReference type="NCBI Taxonomy" id="1601833"/>
    <lineage>
        <taxon>Bacteria</taxon>
        <taxon>Bacillati</taxon>
        <taxon>Bacillota</taxon>
        <taxon>Bacilli</taxon>
        <taxon>Bacillales</taxon>
        <taxon>Bacillaceae</taxon>
    </lineage>
</organism>
<dbReference type="SMART" id="SM00065">
    <property type="entry name" value="GAF"/>
    <property type="match status" value="1"/>
</dbReference>
<dbReference type="Pfam" id="PF17853">
    <property type="entry name" value="GGDEF_2"/>
    <property type="match status" value="1"/>
</dbReference>
<dbReference type="PANTHER" id="PTHR33744">
    <property type="entry name" value="CARBOHYDRATE DIACID REGULATOR"/>
    <property type="match status" value="1"/>
</dbReference>
<dbReference type="Pfam" id="PF13556">
    <property type="entry name" value="HTH_30"/>
    <property type="match status" value="1"/>
</dbReference>
<dbReference type="SUPFAM" id="SSF55781">
    <property type="entry name" value="GAF domain-like"/>
    <property type="match status" value="1"/>
</dbReference>
<dbReference type="Gene3D" id="1.10.10.2840">
    <property type="entry name" value="PucR C-terminal helix-turn-helix domain"/>
    <property type="match status" value="1"/>
</dbReference>
<dbReference type="InterPro" id="IPR042070">
    <property type="entry name" value="PucR_C-HTH_sf"/>
</dbReference>
<proteinExistence type="inferred from homology"/>
<dbReference type="InterPro" id="IPR041522">
    <property type="entry name" value="CdaR_GGDEF"/>
</dbReference>
<dbReference type="RefSeq" id="WP_177174283.1">
    <property type="nucleotide sequence ID" value="NZ_FOGT01000007.1"/>
</dbReference>
<dbReference type="InterPro" id="IPR051448">
    <property type="entry name" value="CdaR-like_regulators"/>
</dbReference>
<dbReference type="Proteomes" id="UP000198571">
    <property type="component" value="Unassembled WGS sequence"/>
</dbReference>
<evidence type="ECO:0000313" key="3">
    <source>
        <dbReference type="EMBL" id="SES06374.1"/>
    </source>
</evidence>
<reference evidence="4" key="1">
    <citation type="submission" date="2016-10" db="EMBL/GenBank/DDBJ databases">
        <authorList>
            <person name="Varghese N."/>
            <person name="Submissions S."/>
        </authorList>
    </citation>
    <scope>NUCLEOTIDE SEQUENCE [LARGE SCALE GENOMIC DNA]</scope>
    <source>
        <strain evidence="4">S9</strain>
    </source>
</reference>
<gene>
    <name evidence="3" type="ORF">SAMN05518684_10779</name>
</gene>
<dbReference type="EMBL" id="FOGT01000007">
    <property type="protein sequence ID" value="SES06374.1"/>
    <property type="molecule type" value="Genomic_DNA"/>
</dbReference>
<feature type="domain" description="GAF" evidence="2">
    <location>
        <begin position="22"/>
        <end position="182"/>
    </location>
</feature>